<organism evidence="1 2">
    <name type="scientific">Amycolatopsis umgeniensis</name>
    <dbReference type="NCBI Taxonomy" id="336628"/>
    <lineage>
        <taxon>Bacteria</taxon>
        <taxon>Bacillati</taxon>
        <taxon>Actinomycetota</taxon>
        <taxon>Actinomycetes</taxon>
        <taxon>Pseudonocardiales</taxon>
        <taxon>Pseudonocardiaceae</taxon>
        <taxon>Amycolatopsis</taxon>
    </lineage>
</organism>
<reference evidence="1 2" key="1">
    <citation type="submission" date="2020-08" db="EMBL/GenBank/DDBJ databases">
        <title>Sequencing the genomes of 1000 actinobacteria strains.</title>
        <authorList>
            <person name="Klenk H.-P."/>
        </authorList>
    </citation>
    <scope>NUCLEOTIDE SEQUENCE [LARGE SCALE GENOMIC DNA]</scope>
    <source>
        <strain evidence="1 2">DSM 45272</strain>
    </source>
</reference>
<keyword evidence="2" id="KW-1185">Reference proteome</keyword>
<evidence type="ECO:0000313" key="1">
    <source>
        <dbReference type="EMBL" id="MBB5857439.1"/>
    </source>
</evidence>
<dbReference type="EMBL" id="JACHMX010000001">
    <property type="protein sequence ID" value="MBB5857439.1"/>
    <property type="molecule type" value="Genomic_DNA"/>
</dbReference>
<comment type="caution">
    <text evidence="1">The sequence shown here is derived from an EMBL/GenBank/DDBJ whole genome shotgun (WGS) entry which is preliminary data.</text>
</comment>
<name>A0A841B962_9PSEU</name>
<protein>
    <submittedName>
        <fullName evidence="1">Uncharacterized protein</fullName>
    </submittedName>
</protein>
<accession>A0A841B962</accession>
<sequence length="144" mass="16237">MSLVPLQRHHSVDERFGEHFDRKKLFGFAASRGTDRTCERVSEVELVGAAKAVDGAERSEHWHSFTAGARSGLELVETRHRQPRLAGIEEDDHLPWASFYPFEQGEELVYRQVGMDFAFLAVVGCEDELTLTQFSCVPGVVDDQ</sequence>
<gene>
    <name evidence="1" type="ORF">HDA45_007526</name>
</gene>
<proteinExistence type="predicted"/>
<dbReference type="Proteomes" id="UP000580861">
    <property type="component" value="Unassembled WGS sequence"/>
</dbReference>
<evidence type="ECO:0000313" key="2">
    <source>
        <dbReference type="Proteomes" id="UP000580861"/>
    </source>
</evidence>
<dbReference type="AlphaFoldDB" id="A0A841B962"/>